<dbReference type="Pfam" id="PF06182">
    <property type="entry name" value="ABC2_membrane_6"/>
    <property type="match status" value="1"/>
</dbReference>
<accession>A0ABP4UEG7</accession>
<protein>
    <submittedName>
        <fullName evidence="2">ABC transporter permease</fullName>
    </submittedName>
</protein>
<dbReference type="Proteomes" id="UP001500618">
    <property type="component" value="Unassembled WGS sequence"/>
</dbReference>
<gene>
    <name evidence="2" type="ORF">GCM10009765_61700</name>
</gene>
<feature type="transmembrane region" description="Helical" evidence="1">
    <location>
        <begin position="144"/>
        <end position="173"/>
    </location>
</feature>
<organism evidence="2 3">
    <name type="scientific">Fodinicola feengrottensis</name>
    <dbReference type="NCBI Taxonomy" id="435914"/>
    <lineage>
        <taxon>Bacteria</taxon>
        <taxon>Bacillati</taxon>
        <taxon>Actinomycetota</taxon>
        <taxon>Actinomycetes</taxon>
        <taxon>Mycobacteriales</taxon>
        <taxon>Fodinicola</taxon>
    </lineage>
</organism>
<evidence type="ECO:0000256" key="1">
    <source>
        <dbReference type="SAM" id="Phobius"/>
    </source>
</evidence>
<keyword evidence="1" id="KW-1133">Transmembrane helix</keyword>
<feature type="transmembrane region" description="Helical" evidence="1">
    <location>
        <begin position="25"/>
        <end position="49"/>
    </location>
</feature>
<dbReference type="PANTHER" id="PTHR36833:SF1">
    <property type="entry name" value="INTEGRAL MEMBRANE TRANSPORT PROTEIN"/>
    <property type="match status" value="1"/>
</dbReference>
<sequence length="266" mass="28413">MNTVAVYAKLIGAQIRSQTSYRRSFVIDMISQAAVTVFEVVAIVVLFNVTHSLGGFSFKQTILISGLALTGFRIGDLVAGGLNSLSSYVRLGQLDALLVRPLSSLGQLIVNTLEVKVIGSLLQAAVVLAIALRINDISWTPLKVVVLIGSIASAGVSISAVFVAGSSLTFWFIDAQQVSNAFTFGGRDFTSYPITVYGSAFRVVFAYVVPFAFVAYYPVLTLLDRPDPLGMPSWFGYCSPLAAAVLATAAALLWRTGIRHYRGTGS</sequence>
<feature type="transmembrane region" description="Helical" evidence="1">
    <location>
        <begin position="61"/>
        <end position="82"/>
    </location>
</feature>
<dbReference type="RefSeq" id="WP_163567938.1">
    <property type="nucleotide sequence ID" value="NZ_BAAANY010000029.1"/>
</dbReference>
<proteinExistence type="predicted"/>
<dbReference type="EMBL" id="BAAANY010000029">
    <property type="protein sequence ID" value="GAA1704157.1"/>
    <property type="molecule type" value="Genomic_DNA"/>
</dbReference>
<evidence type="ECO:0000313" key="3">
    <source>
        <dbReference type="Proteomes" id="UP001500618"/>
    </source>
</evidence>
<comment type="caution">
    <text evidence="2">The sequence shown here is derived from an EMBL/GenBank/DDBJ whole genome shotgun (WGS) entry which is preliminary data.</text>
</comment>
<feature type="transmembrane region" description="Helical" evidence="1">
    <location>
        <begin position="108"/>
        <end position="132"/>
    </location>
</feature>
<feature type="transmembrane region" description="Helical" evidence="1">
    <location>
        <begin position="194"/>
        <end position="214"/>
    </location>
</feature>
<keyword evidence="1" id="KW-0472">Membrane</keyword>
<name>A0ABP4UEG7_9ACTN</name>
<keyword evidence="3" id="KW-1185">Reference proteome</keyword>
<dbReference type="PANTHER" id="PTHR36833">
    <property type="entry name" value="SLR0610 PROTEIN-RELATED"/>
    <property type="match status" value="1"/>
</dbReference>
<reference evidence="3" key="1">
    <citation type="journal article" date="2019" name="Int. J. Syst. Evol. Microbiol.">
        <title>The Global Catalogue of Microorganisms (GCM) 10K type strain sequencing project: providing services to taxonomists for standard genome sequencing and annotation.</title>
        <authorList>
            <consortium name="The Broad Institute Genomics Platform"/>
            <consortium name="The Broad Institute Genome Sequencing Center for Infectious Disease"/>
            <person name="Wu L."/>
            <person name="Ma J."/>
        </authorList>
    </citation>
    <scope>NUCLEOTIDE SEQUENCE [LARGE SCALE GENOMIC DNA]</scope>
    <source>
        <strain evidence="3">JCM 14718</strain>
    </source>
</reference>
<feature type="transmembrane region" description="Helical" evidence="1">
    <location>
        <begin position="234"/>
        <end position="254"/>
    </location>
</feature>
<evidence type="ECO:0000313" key="2">
    <source>
        <dbReference type="EMBL" id="GAA1704157.1"/>
    </source>
</evidence>
<dbReference type="InterPro" id="IPR010390">
    <property type="entry name" value="ABC-2_transporter-like"/>
</dbReference>
<keyword evidence="1" id="KW-0812">Transmembrane</keyword>